<reference evidence="2 3" key="1">
    <citation type="journal article" date="2013" name="MBio">
        <title>Genome sequencing of the plant pathogen Taphrina deformans, the causal agent of peach leaf curl.</title>
        <authorList>
            <person name="Cisse O.H."/>
            <person name="Almeida J.M.G.C.F."/>
            <person name="Fonseca A."/>
            <person name="Kumar A.A."/>
            <person name="Salojaervi J."/>
            <person name="Overmyer K."/>
            <person name="Hauser P.M."/>
            <person name="Pagni M."/>
        </authorList>
    </citation>
    <scope>NUCLEOTIDE SEQUENCE [LARGE SCALE GENOMIC DNA]</scope>
    <source>
        <strain evidence="3">PYCC 5710 / ATCC 11124 / CBS 356.35 / IMI 108563 / JCM 9778 / NBRC 8474</strain>
    </source>
</reference>
<dbReference type="AlphaFoldDB" id="R4XFP7"/>
<dbReference type="EMBL" id="CAHR02000253">
    <property type="protein sequence ID" value="CCG84498.1"/>
    <property type="molecule type" value="Genomic_DNA"/>
</dbReference>
<dbReference type="InterPro" id="IPR039997">
    <property type="entry name" value="TFE"/>
</dbReference>
<dbReference type="GO" id="GO:0005673">
    <property type="term" value="C:transcription factor TFIIE complex"/>
    <property type="evidence" value="ECO:0007669"/>
    <property type="project" value="TreeGrafter"/>
</dbReference>
<name>R4XFP7_TAPDE</name>
<evidence type="ECO:0000313" key="2">
    <source>
        <dbReference type="EMBL" id="CCG84498.1"/>
    </source>
</evidence>
<keyword evidence="3" id="KW-1185">Reference proteome</keyword>
<dbReference type="Gene3D" id="3.30.40.10">
    <property type="entry name" value="Zinc/RING finger domain, C3HC4 (zinc finger)"/>
    <property type="match status" value="1"/>
</dbReference>
<protein>
    <recommendedName>
        <fullName evidence="4">Transcription initiation factor IIE subunit alpha</fullName>
    </recommendedName>
</protein>
<evidence type="ECO:0000256" key="1">
    <source>
        <dbReference type="SAM" id="MobiDB-lite"/>
    </source>
</evidence>
<dbReference type="PANTHER" id="PTHR13097:SF7">
    <property type="entry name" value="GENERAL TRANSCRIPTION FACTOR IIE SUBUNIT 1"/>
    <property type="match status" value="1"/>
</dbReference>
<dbReference type="eggNOG" id="KOG2593">
    <property type="taxonomic scope" value="Eukaryota"/>
</dbReference>
<dbReference type="OrthoDB" id="361102at2759"/>
<dbReference type="GO" id="GO:0006367">
    <property type="term" value="P:transcription initiation at RNA polymerase II promoter"/>
    <property type="evidence" value="ECO:0007669"/>
    <property type="project" value="TreeGrafter"/>
</dbReference>
<comment type="caution">
    <text evidence="2">The sequence shown here is derived from an EMBL/GenBank/DDBJ whole genome shotgun (WGS) entry which is preliminary data.</text>
</comment>
<gene>
    <name evidence="2" type="ORF">TAPDE_004804</name>
</gene>
<sequence length="299" mass="33470">MISRTYYFVENRDAIDAIKYRIHRLVRVIEEQSKNDFESKGYVCPYCQRRYGALDVLSLVSSDGQNFECADCRSVLADDEESMESKVSQERLGRLQKQTQQLVSTLKQIDNSFVPDNDFTSALASAIPPNLEHLNVDTQSISLPGLYDNGNTTRTTTAALDVRIDYNVNQQDSAEEKARKSAQAQMNALPEWHLQSTVSGEVIAGRTNGTTFQHVDDIKDVQLDAAASDQVAEYYKALRSQQLVGNSISEAEDEEDDDDGEEAEEDDFEDVPNASGIKTYPIHSAQDVVESEDEFEDVD</sequence>
<dbReference type="SUPFAM" id="SSF57783">
    <property type="entry name" value="Zinc beta-ribbon"/>
    <property type="match status" value="1"/>
</dbReference>
<dbReference type="Proteomes" id="UP000013776">
    <property type="component" value="Unassembled WGS sequence"/>
</dbReference>
<dbReference type="PANTHER" id="PTHR13097">
    <property type="entry name" value="TRANSCRIPTION INITIATION FACTOR IIE, ALPHA SUBUNIT"/>
    <property type="match status" value="1"/>
</dbReference>
<dbReference type="InterPro" id="IPR013083">
    <property type="entry name" value="Znf_RING/FYVE/PHD"/>
</dbReference>
<evidence type="ECO:0008006" key="4">
    <source>
        <dbReference type="Google" id="ProtNLM"/>
    </source>
</evidence>
<organism evidence="2 3">
    <name type="scientific">Taphrina deformans (strain PYCC 5710 / ATCC 11124 / CBS 356.35 / IMI 108563 / JCM 9778 / NBRC 8474)</name>
    <name type="common">Peach leaf curl fungus</name>
    <name type="synonym">Lalaria deformans</name>
    <dbReference type="NCBI Taxonomy" id="1097556"/>
    <lineage>
        <taxon>Eukaryota</taxon>
        <taxon>Fungi</taxon>
        <taxon>Dikarya</taxon>
        <taxon>Ascomycota</taxon>
        <taxon>Taphrinomycotina</taxon>
        <taxon>Taphrinomycetes</taxon>
        <taxon>Taphrinales</taxon>
        <taxon>Taphrinaceae</taxon>
        <taxon>Taphrina</taxon>
    </lineage>
</organism>
<accession>R4XFP7</accession>
<feature type="compositionally biased region" description="Acidic residues" evidence="1">
    <location>
        <begin position="289"/>
        <end position="299"/>
    </location>
</feature>
<feature type="compositionally biased region" description="Acidic residues" evidence="1">
    <location>
        <begin position="250"/>
        <end position="270"/>
    </location>
</feature>
<dbReference type="VEuPathDB" id="FungiDB:TAPDE_004804"/>
<dbReference type="STRING" id="1097556.R4XFP7"/>
<proteinExistence type="predicted"/>
<feature type="region of interest" description="Disordered" evidence="1">
    <location>
        <begin position="245"/>
        <end position="299"/>
    </location>
</feature>
<evidence type="ECO:0000313" key="3">
    <source>
        <dbReference type="Proteomes" id="UP000013776"/>
    </source>
</evidence>